<organism evidence="11">
    <name type="scientific">Candidatus Methanophagaceae archaeon ANME-1 ERB6</name>
    <dbReference type="NCBI Taxonomy" id="2759912"/>
    <lineage>
        <taxon>Archaea</taxon>
        <taxon>Methanobacteriati</taxon>
        <taxon>Methanobacteriota</taxon>
        <taxon>Stenosarchaea group</taxon>
        <taxon>Methanomicrobia</taxon>
        <taxon>Candidatus Methanophagales</taxon>
        <taxon>Candidatus Methanophagaceae</taxon>
    </lineage>
</organism>
<reference evidence="11" key="1">
    <citation type="submission" date="2020-06" db="EMBL/GenBank/DDBJ databases">
        <title>Unique genomic features of the anaerobic methanotrophic archaea.</title>
        <authorList>
            <person name="Chadwick G.L."/>
            <person name="Skennerton C.T."/>
            <person name="Laso-Perez R."/>
            <person name="Leu A.O."/>
            <person name="Speth D.R."/>
            <person name="Yu H."/>
            <person name="Morgan-Lang C."/>
            <person name="Hatzenpichler R."/>
            <person name="Goudeau D."/>
            <person name="Malmstrom R."/>
            <person name="Brazelton W.J."/>
            <person name="Woyke T."/>
            <person name="Hallam S.J."/>
            <person name="Tyson G.W."/>
            <person name="Wegener G."/>
            <person name="Boetius A."/>
            <person name="Orphan V."/>
        </authorList>
    </citation>
    <scope>NUCLEOTIDE SEQUENCE</scope>
</reference>
<dbReference type="SUPFAM" id="SSF52540">
    <property type="entry name" value="P-loop containing nucleoside triphosphate hydrolases"/>
    <property type="match status" value="1"/>
</dbReference>
<dbReference type="Gene3D" id="1.10.150.20">
    <property type="entry name" value="5' to 3' exonuclease, C-terminal subdomain"/>
    <property type="match status" value="1"/>
</dbReference>
<dbReference type="InterPro" id="IPR027417">
    <property type="entry name" value="P-loop_NTPase"/>
</dbReference>
<dbReference type="CDD" id="cd12089">
    <property type="entry name" value="Hef_ID"/>
    <property type="match status" value="1"/>
</dbReference>
<dbReference type="GO" id="GO:0003724">
    <property type="term" value="F:RNA helicase activity"/>
    <property type="evidence" value="ECO:0007669"/>
    <property type="project" value="UniProtKB-EC"/>
</dbReference>
<evidence type="ECO:0000313" key="11">
    <source>
        <dbReference type="EMBL" id="QNO53695.1"/>
    </source>
</evidence>
<name>A0A7G9Z0B1_9EURY</name>
<dbReference type="Gene3D" id="1.20.1320.20">
    <property type="entry name" value="hef helicase domain"/>
    <property type="match status" value="1"/>
</dbReference>
<evidence type="ECO:0000256" key="7">
    <source>
        <dbReference type="ARBA" id="ARBA00023204"/>
    </source>
</evidence>
<dbReference type="GO" id="GO:0140097">
    <property type="term" value="F:catalytic activity, acting on DNA"/>
    <property type="evidence" value="ECO:0007669"/>
    <property type="project" value="UniProtKB-ARBA"/>
</dbReference>
<keyword evidence="7" id="KW-0234">DNA repair</keyword>
<dbReference type="SUPFAM" id="SSF52980">
    <property type="entry name" value="Restriction endonuclease-like"/>
    <property type="match status" value="1"/>
</dbReference>
<dbReference type="InterPro" id="IPR041755">
    <property type="entry name" value="Hef_ID"/>
</dbReference>
<dbReference type="NCBIfam" id="NF010337">
    <property type="entry name" value="PRK13766.1"/>
    <property type="match status" value="1"/>
</dbReference>
<dbReference type="GO" id="GO:0006281">
    <property type="term" value="P:DNA repair"/>
    <property type="evidence" value="ECO:0007669"/>
    <property type="project" value="UniProtKB-KW"/>
</dbReference>
<dbReference type="PROSITE" id="PS51192">
    <property type="entry name" value="HELICASE_ATP_BIND_1"/>
    <property type="match status" value="1"/>
</dbReference>
<dbReference type="GO" id="GO:0004518">
    <property type="term" value="F:nuclease activity"/>
    <property type="evidence" value="ECO:0007669"/>
    <property type="project" value="InterPro"/>
</dbReference>
<evidence type="ECO:0000256" key="1">
    <source>
        <dbReference type="ARBA" id="ARBA00022741"/>
    </source>
</evidence>
<dbReference type="PROSITE" id="PS51194">
    <property type="entry name" value="HELICASE_CTER"/>
    <property type="match status" value="1"/>
</dbReference>
<gene>
    <name evidence="11" type="primary">srmB</name>
    <name evidence="11" type="ORF">DJFKIEJF_00059</name>
</gene>
<dbReference type="SMART" id="SM00490">
    <property type="entry name" value="HELICc"/>
    <property type="match status" value="1"/>
</dbReference>
<accession>A0A7G9Z0B1</accession>
<dbReference type="GO" id="GO:0003677">
    <property type="term" value="F:DNA binding"/>
    <property type="evidence" value="ECO:0007669"/>
    <property type="project" value="UniProtKB-KW"/>
</dbReference>
<dbReference type="InterPro" id="IPR011335">
    <property type="entry name" value="Restrct_endonuc-II-like"/>
</dbReference>
<feature type="domain" description="Helicase C-terminal" evidence="10">
    <location>
        <begin position="375"/>
        <end position="561"/>
    </location>
</feature>
<feature type="region of interest" description="Disordered" evidence="8">
    <location>
        <begin position="1"/>
        <end position="24"/>
    </location>
</feature>
<dbReference type="FunFam" id="3.40.50.300:FF:001992">
    <property type="entry name" value="ATP-dependent RNA helicase, putative"/>
    <property type="match status" value="1"/>
</dbReference>
<dbReference type="PANTHER" id="PTHR14025:SF20">
    <property type="entry name" value="FANCONI ANEMIA GROUP M PROTEIN"/>
    <property type="match status" value="1"/>
</dbReference>
<keyword evidence="6" id="KW-0238">DNA-binding</keyword>
<dbReference type="EC" id="3.6.4.13" evidence="11"/>
<keyword evidence="1" id="KW-0547">Nucleotide-binding</keyword>
<dbReference type="InterPro" id="IPR006166">
    <property type="entry name" value="ERCC4_domain"/>
</dbReference>
<dbReference type="InterPro" id="IPR011545">
    <property type="entry name" value="DEAD/DEAH_box_helicase_dom"/>
</dbReference>
<feature type="domain" description="Helicase ATP-binding" evidence="9">
    <location>
        <begin position="49"/>
        <end position="214"/>
    </location>
</feature>
<evidence type="ECO:0000256" key="4">
    <source>
        <dbReference type="ARBA" id="ARBA00022806"/>
    </source>
</evidence>
<proteinExistence type="predicted"/>
<dbReference type="Pfam" id="PF02732">
    <property type="entry name" value="ERCC4"/>
    <property type="match status" value="1"/>
</dbReference>
<dbReference type="InterPro" id="IPR003583">
    <property type="entry name" value="Hlx-hairpin-Hlx_DNA-bd_motif"/>
</dbReference>
<protein>
    <submittedName>
        <fullName evidence="11">ATP-dependent RNA helicase SrmB</fullName>
        <ecNumber evidence="11">3.6.4.13</ecNumber>
    </submittedName>
</protein>
<dbReference type="Pfam" id="PF21210">
    <property type="entry name" value="RNA_helicase_helical"/>
    <property type="match status" value="1"/>
</dbReference>
<dbReference type="Gene3D" id="3.40.50.10130">
    <property type="match status" value="1"/>
</dbReference>
<keyword evidence="3 11" id="KW-0378">Hydrolase</keyword>
<evidence type="ECO:0000256" key="3">
    <source>
        <dbReference type="ARBA" id="ARBA00022801"/>
    </source>
</evidence>
<dbReference type="AlphaFoldDB" id="A0A7G9Z0B1"/>
<dbReference type="Pfam" id="PF00270">
    <property type="entry name" value="DEAD"/>
    <property type="match status" value="1"/>
</dbReference>
<keyword evidence="4 11" id="KW-0347">Helicase</keyword>
<dbReference type="InterPro" id="IPR010994">
    <property type="entry name" value="RuvA_2-like"/>
</dbReference>
<dbReference type="SMART" id="SM00278">
    <property type="entry name" value="HhH1"/>
    <property type="match status" value="2"/>
</dbReference>
<dbReference type="PANTHER" id="PTHR14025">
    <property type="entry name" value="FANCONI ANEMIA GROUP M FANCM FAMILY MEMBER"/>
    <property type="match status" value="1"/>
</dbReference>
<dbReference type="InterPro" id="IPR014001">
    <property type="entry name" value="Helicase_ATP-bd"/>
</dbReference>
<dbReference type="SMART" id="SM00487">
    <property type="entry name" value="DEXDc"/>
    <property type="match status" value="1"/>
</dbReference>
<dbReference type="InterPro" id="IPR001650">
    <property type="entry name" value="Helicase_C-like"/>
</dbReference>
<keyword evidence="2" id="KW-0227">DNA damage</keyword>
<dbReference type="GO" id="GO:0016787">
    <property type="term" value="F:hydrolase activity"/>
    <property type="evidence" value="ECO:0007669"/>
    <property type="project" value="UniProtKB-KW"/>
</dbReference>
<keyword evidence="5" id="KW-0067">ATP-binding</keyword>
<evidence type="ECO:0000259" key="10">
    <source>
        <dbReference type="PROSITE" id="PS51194"/>
    </source>
</evidence>
<dbReference type="SUPFAM" id="SSF47781">
    <property type="entry name" value="RuvA domain 2-like"/>
    <property type="match status" value="1"/>
</dbReference>
<dbReference type="CDD" id="cd20075">
    <property type="entry name" value="XPF_nuclease_XPF_arch"/>
    <property type="match status" value="1"/>
</dbReference>
<evidence type="ECO:0000256" key="6">
    <source>
        <dbReference type="ARBA" id="ARBA00023125"/>
    </source>
</evidence>
<evidence type="ECO:0000259" key="9">
    <source>
        <dbReference type="PROSITE" id="PS51192"/>
    </source>
</evidence>
<evidence type="ECO:0000256" key="2">
    <source>
        <dbReference type="ARBA" id="ARBA00022763"/>
    </source>
</evidence>
<dbReference type="Gene3D" id="3.40.50.300">
    <property type="entry name" value="P-loop containing nucleotide triphosphate hydrolases"/>
    <property type="match status" value="2"/>
</dbReference>
<dbReference type="InterPro" id="IPR041663">
    <property type="entry name" value="DisA/LigA_HHH"/>
</dbReference>
<dbReference type="Pfam" id="PF00271">
    <property type="entry name" value="Helicase_C"/>
    <property type="match status" value="1"/>
</dbReference>
<evidence type="ECO:0000256" key="8">
    <source>
        <dbReference type="SAM" id="MobiDB-lite"/>
    </source>
</evidence>
<sequence length="802" mass="90646">MHTHQTPTPSPTHSSVTTSAGTSTATSKFVSHPLLKEAVVEQRKYQISIAEAGKKDSLMVVLPTGMGKTTIALFVLIDRLKKGKILFLAPTRPLVEQHSAFLKDVMTLDASLIQTFTGTISADKREKLWDAAKIVVSTPQVIENDLLSNRVTLRDIALLILDECHRAVGNYSYVYIAEKYYEQAKEPRVLGMTASPGSDREKIREICTSLGVKHVESRTEYDHDVAPYVFKKNFEWRSVEVPEEIKRLKRVLDEVLETRLKELQKLGFIRKKKKGRDISKTELLQLRRIIEIQLAKWKHADLYKALSLQAEVLKLKHAIELIETQGIFAVRKYFDRLKSEALSREGSKAAKRLLKDNKFVDVMSMVASYEGEHPKLNVLVRILQEEIRVNPATRIIVFTNYRDTAEMVISTLHRLNSEKAGIKAVKFIGQASKVGDKGLTQKEQVEIINKFKEGVYNVLVATSVAEEGLDIPATDLVLFYEPIPSAIRSIQRKGRTARKKIGKVIVLIAKGTRDEGYYWLSRSKEQAMRRRISELSGGGGIGNEVAETVTAKVKANLEDKVKVKPPHREQKEEQKQRQITEFGAVPLQLTIFVDMRETRAGVAKFLAKAGVDLKLQNLEIGDYVVSDRVCIERKTTLDFLDSLINKRRNLFDQIHRMKSEYEKPLLVIEGDSIYGQRNVHPNVVRAVMATIAIDFSVPILQTRDEADTASLIYVIAKREQIPNKTEVNPHGKKPSASLREQQEYLISALSNIGIVTARNLLRRFKTVDGILTASKEQLMEVEHVGKKTAEHIKEVLSKEYEG</sequence>
<dbReference type="Pfam" id="PF12826">
    <property type="entry name" value="HHH_2"/>
    <property type="match status" value="1"/>
</dbReference>
<dbReference type="GO" id="GO:0005524">
    <property type="term" value="F:ATP binding"/>
    <property type="evidence" value="ECO:0007669"/>
    <property type="project" value="UniProtKB-KW"/>
</dbReference>
<evidence type="ECO:0000256" key="5">
    <source>
        <dbReference type="ARBA" id="ARBA00022840"/>
    </source>
</evidence>
<dbReference type="EMBL" id="MT631548">
    <property type="protein sequence ID" value="QNO53695.1"/>
    <property type="molecule type" value="Genomic_DNA"/>
</dbReference>
<dbReference type="SMART" id="SM00891">
    <property type="entry name" value="ERCC4"/>
    <property type="match status" value="1"/>
</dbReference>